<evidence type="ECO:0000313" key="3">
    <source>
        <dbReference type="Proteomes" id="UP000307602"/>
    </source>
</evidence>
<evidence type="ECO:0008006" key="4">
    <source>
        <dbReference type="Google" id="ProtNLM"/>
    </source>
</evidence>
<protein>
    <recommendedName>
        <fullName evidence="4">Dihydroorotase</fullName>
    </recommendedName>
</protein>
<comment type="caution">
    <text evidence="2">The sequence shown here is derived from an EMBL/GenBank/DDBJ whole genome shotgun (WGS) entry which is preliminary data.</text>
</comment>
<evidence type="ECO:0000256" key="1">
    <source>
        <dbReference type="SAM" id="SignalP"/>
    </source>
</evidence>
<evidence type="ECO:0000313" key="2">
    <source>
        <dbReference type="EMBL" id="TGV01021.1"/>
    </source>
</evidence>
<organism evidence="2 3">
    <name type="scientific">Flavivirga rizhaonensis</name>
    <dbReference type="NCBI Taxonomy" id="2559571"/>
    <lineage>
        <taxon>Bacteria</taxon>
        <taxon>Pseudomonadati</taxon>
        <taxon>Bacteroidota</taxon>
        <taxon>Flavobacteriia</taxon>
        <taxon>Flavobacteriales</taxon>
        <taxon>Flavobacteriaceae</taxon>
        <taxon>Flavivirga</taxon>
    </lineage>
</organism>
<dbReference type="OrthoDB" id="1446823at2"/>
<gene>
    <name evidence="2" type="ORF">EM932_17290</name>
</gene>
<dbReference type="RefSeq" id="WP_135878463.1">
    <property type="nucleotide sequence ID" value="NZ_SRSO01000029.1"/>
</dbReference>
<accession>A0A4S1DSR3</accession>
<feature type="chain" id="PRO_5020593380" description="Dihydroorotase" evidence="1">
    <location>
        <begin position="20"/>
        <end position="117"/>
    </location>
</feature>
<dbReference type="AlphaFoldDB" id="A0A4S1DSR3"/>
<dbReference type="Proteomes" id="UP000307602">
    <property type="component" value="Unassembled WGS sequence"/>
</dbReference>
<keyword evidence="3" id="KW-1185">Reference proteome</keyword>
<reference evidence="2 3" key="1">
    <citation type="submission" date="2019-04" db="EMBL/GenBank/DDBJ databases">
        <authorList>
            <person name="Liu A."/>
        </authorList>
    </citation>
    <scope>NUCLEOTIDE SEQUENCE [LARGE SCALE GENOMIC DNA]</scope>
    <source>
        <strain evidence="2 3">RZ03</strain>
    </source>
</reference>
<proteinExistence type="predicted"/>
<dbReference type="EMBL" id="SRSO01000029">
    <property type="protein sequence ID" value="TGV01021.1"/>
    <property type="molecule type" value="Genomic_DNA"/>
</dbReference>
<sequence length="117" mass="13293">MRNLIFAMLLLCFCFFANAQDIPKIGDELVINTPHSASYNHIDFPRLNFLVKKGKLANYKNVYGNKVIIKDVINEDNGITYVILEKKNGKKFFGFLSDVKANYNKSIESGELSTIKP</sequence>
<name>A0A4S1DSR3_9FLAO</name>
<feature type="signal peptide" evidence="1">
    <location>
        <begin position="1"/>
        <end position="19"/>
    </location>
</feature>
<keyword evidence="1" id="KW-0732">Signal</keyword>